<protein>
    <submittedName>
        <fullName evidence="1">Uncharacterized protein</fullName>
    </submittedName>
</protein>
<proteinExistence type="predicted"/>
<reference evidence="1" key="2">
    <citation type="submission" date="2015-06" db="UniProtKB">
        <authorList>
            <consortium name="EnsemblPlants"/>
        </authorList>
    </citation>
    <scope>IDENTIFICATION</scope>
</reference>
<dbReference type="EnsemblPlants" id="ORUFI09G03170.1">
    <property type="protein sequence ID" value="ORUFI09G03170.1"/>
    <property type="gene ID" value="ORUFI09G03170"/>
</dbReference>
<reference evidence="2" key="1">
    <citation type="submission" date="2013-06" db="EMBL/GenBank/DDBJ databases">
        <authorList>
            <person name="Zhao Q."/>
        </authorList>
    </citation>
    <scope>NUCLEOTIDE SEQUENCE</scope>
    <source>
        <strain evidence="2">cv. W1943</strain>
    </source>
</reference>
<dbReference type="Proteomes" id="UP000008022">
    <property type="component" value="Unassembled WGS sequence"/>
</dbReference>
<accession>A0A0E0QNS6</accession>
<name>A0A0E0QNS6_ORYRU</name>
<evidence type="ECO:0000313" key="1">
    <source>
        <dbReference type="EnsemblPlants" id="ORUFI09G03170.1"/>
    </source>
</evidence>
<organism evidence="1 2">
    <name type="scientific">Oryza rufipogon</name>
    <name type="common">Brownbeard rice</name>
    <name type="synonym">Asian wild rice</name>
    <dbReference type="NCBI Taxonomy" id="4529"/>
    <lineage>
        <taxon>Eukaryota</taxon>
        <taxon>Viridiplantae</taxon>
        <taxon>Streptophyta</taxon>
        <taxon>Embryophyta</taxon>
        <taxon>Tracheophyta</taxon>
        <taxon>Spermatophyta</taxon>
        <taxon>Magnoliopsida</taxon>
        <taxon>Liliopsida</taxon>
        <taxon>Poales</taxon>
        <taxon>Poaceae</taxon>
        <taxon>BOP clade</taxon>
        <taxon>Oryzoideae</taxon>
        <taxon>Oryzeae</taxon>
        <taxon>Oryzinae</taxon>
        <taxon>Oryza</taxon>
    </lineage>
</organism>
<evidence type="ECO:0000313" key="2">
    <source>
        <dbReference type="Proteomes" id="UP000008022"/>
    </source>
</evidence>
<dbReference type="AlphaFoldDB" id="A0A0E0QNS6"/>
<dbReference type="HOGENOM" id="CLU_2765414_0_0_1"/>
<keyword evidence="2" id="KW-1185">Reference proteome</keyword>
<dbReference type="Gramene" id="ORUFI09G03170.1">
    <property type="protein sequence ID" value="ORUFI09G03170.1"/>
    <property type="gene ID" value="ORUFI09G03170"/>
</dbReference>
<sequence>MARLGVQPKYKMKIIGHRSNAGGESERRMFSGGDACASTIMVLTEMLDMAEVARLMTAARVTARRRQEPP</sequence>